<feature type="binding site" evidence="11">
    <location>
        <position position="289"/>
    </location>
    <ligand>
        <name>UDP-N-acetyl-alpha-D-glucosamine</name>
        <dbReference type="ChEBI" id="CHEBI:57705"/>
    </ligand>
</feature>
<keyword evidence="3 11" id="KW-0132">Cell division</keyword>
<evidence type="ECO:0000313" key="14">
    <source>
        <dbReference type="EMBL" id="TGG87831.1"/>
    </source>
</evidence>
<dbReference type="SUPFAM" id="SSF53756">
    <property type="entry name" value="UDP-Glycosyltransferase/glycogen phosphorylase"/>
    <property type="match status" value="1"/>
</dbReference>
<comment type="pathway">
    <text evidence="11">Cell wall biogenesis; peptidoglycan biosynthesis.</text>
</comment>
<feature type="domain" description="Glycosyl transferase family 28 C-terminal" evidence="13">
    <location>
        <begin position="193"/>
        <end position="337"/>
    </location>
</feature>
<dbReference type="GO" id="GO:0009252">
    <property type="term" value="P:peptidoglycan biosynthetic process"/>
    <property type="evidence" value="ECO:0007669"/>
    <property type="project" value="UniProtKB-UniRule"/>
</dbReference>
<name>A0A4Z0VUS5_9BACT</name>
<dbReference type="GO" id="GO:0071555">
    <property type="term" value="P:cell wall organization"/>
    <property type="evidence" value="ECO:0007669"/>
    <property type="project" value="UniProtKB-KW"/>
</dbReference>
<comment type="similarity">
    <text evidence="11">Belongs to the glycosyltransferase 28 family. MurG subfamily.</text>
</comment>
<dbReference type="EC" id="2.4.1.227" evidence="11"/>
<dbReference type="GO" id="GO:0005886">
    <property type="term" value="C:plasma membrane"/>
    <property type="evidence" value="ECO:0007669"/>
    <property type="project" value="UniProtKB-SubCell"/>
</dbReference>
<dbReference type="InterPro" id="IPR007235">
    <property type="entry name" value="Glyco_trans_28_C"/>
</dbReference>
<dbReference type="Proteomes" id="UP000297288">
    <property type="component" value="Unassembled WGS sequence"/>
</dbReference>
<comment type="catalytic activity">
    <reaction evidence="11">
        <text>di-trans,octa-cis-undecaprenyl diphospho-N-acetyl-alpha-D-muramoyl-L-alanyl-D-glutamyl-meso-2,6-diaminopimeloyl-D-alanyl-D-alanine + UDP-N-acetyl-alpha-D-glucosamine = di-trans,octa-cis-undecaprenyl diphospho-[N-acetyl-alpha-D-glucosaminyl-(1-&gt;4)]-N-acetyl-alpha-D-muramoyl-L-alanyl-D-glutamyl-meso-2,6-diaminopimeloyl-D-alanyl-D-alanine + UDP + H(+)</text>
        <dbReference type="Rhea" id="RHEA:31227"/>
        <dbReference type="ChEBI" id="CHEBI:15378"/>
        <dbReference type="ChEBI" id="CHEBI:57705"/>
        <dbReference type="ChEBI" id="CHEBI:58223"/>
        <dbReference type="ChEBI" id="CHEBI:61387"/>
        <dbReference type="ChEBI" id="CHEBI:61388"/>
        <dbReference type="EC" id="2.4.1.227"/>
    </reaction>
</comment>
<dbReference type="UniPathway" id="UPA00219"/>
<dbReference type="GO" id="GO:0008360">
    <property type="term" value="P:regulation of cell shape"/>
    <property type="evidence" value="ECO:0007669"/>
    <property type="project" value="UniProtKB-KW"/>
</dbReference>
<reference evidence="14 15" key="1">
    <citation type="submission" date="2019-04" db="EMBL/GenBank/DDBJ databases">
        <title>Draft genome sequence data and analysis of a Fermenting Bacterium, Geotoga petraea strain HO-Geo1, isolated from heavy-oil petroleum reservoir in Russia.</title>
        <authorList>
            <person name="Grouzdev D.S."/>
            <person name="Semenova E.M."/>
            <person name="Sokolova D.S."/>
            <person name="Tourova T.P."/>
            <person name="Poltaraus A.B."/>
            <person name="Nazina T.N."/>
        </authorList>
    </citation>
    <scope>NUCLEOTIDE SEQUENCE [LARGE SCALE GENOMIC DNA]</scope>
    <source>
        <strain evidence="14 15">HO-Geo1</strain>
    </source>
</reference>
<evidence type="ECO:0000256" key="10">
    <source>
        <dbReference type="ARBA" id="ARBA00023316"/>
    </source>
</evidence>
<organism evidence="14 15">
    <name type="scientific">Geotoga petraea</name>
    <dbReference type="NCBI Taxonomy" id="28234"/>
    <lineage>
        <taxon>Bacteria</taxon>
        <taxon>Thermotogati</taxon>
        <taxon>Thermotogota</taxon>
        <taxon>Thermotogae</taxon>
        <taxon>Petrotogales</taxon>
        <taxon>Petrotogaceae</taxon>
        <taxon>Geotoga</taxon>
    </lineage>
</organism>
<dbReference type="GO" id="GO:0005975">
    <property type="term" value="P:carbohydrate metabolic process"/>
    <property type="evidence" value="ECO:0007669"/>
    <property type="project" value="InterPro"/>
</dbReference>
<dbReference type="GO" id="GO:0050511">
    <property type="term" value="F:undecaprenyldiphospho-muramoylpentapeptide beta-N-acetylglucosaminyltransferase activity"/>
    <property type="evidence" value="ECO:0007669"/>
    <property type="project" value="UniProtKB-UniRule"/>
</dbReference>
<dbReference type="HAMAP" id="MF_00033">
    <property type="entry name" value="MurG"/>
    <property type="match status" value="1"/>
</dbReference>
<feature type="domain" description="Glycosyltransferase family 28 N-terminal" evidence="12">
    <location>
        <begin position="9"/>
        <end position="151"/>
    </location>
</feature>
<sequence length="350" mass="40426">MKTLKTKKIVVAGGGTGGHYYPALAFIKYLEQYYNLDILYFMTKGRIEEKKIPKDIPYAKTITLETKGLLRPLYNLENIKRINDFLKESRGIKKIIKEFNPDFGFFTGGYITAPVILAMKKLKIPYYLHEQNSIPGLVNKRFSKYSKKTFISFKETPYLQNTVYTGNPVRYPSKDIKREILLNYNLEDLYKKTILVMGGSLGSEKIDDIMYEVYQSTENINFIHITKDSERFQSFKNVKTFDYIDNAYEIMGVIDGIVSRAGATSIAEIIFYNLNSVLIPWKGAAENHQMINAKKTQENVNSIICDEDNYSTNSIINFLNNINSKPADYIWYQKSDDSVKNITNYIEELN</sequence>
<evidence type="ECO:0000256" key="4">
    <source>
        <dbReference type="ARBA" id="ARBA00022676"/>
    </source>
</evidence>
<evidence type="ECO:0000256" key="5">
    <source>
        <dbReference type="ARBA" id="ARBA00022679"/>
    </source>
</evidence>
<evidence type="ECO:0000256" key="2">
    <source>
        <dbReference type="ARBA" id="ARBA00022519"/>
    </source>
</evidence>
<evidence type="ECO:0000259" key="12">
    <source>
        <dbReference type="Pfam" id="PF03033"/>
    </source>
</evidence>
<keyword evidence="9 11" id="KW-0131">Cell cycle</keyword>
<evidence type="ECO:0000256" key="8">
    <source>
        <dbReference type="ARBA" id="ARBA00023136"/>
    </source>
</evidence>
<protein>
    <recommendedName>
        <fullName evidence="11">UDP-N-acetylglucosamine--N-acetylmuramyl-(pentapeptide) pyrophosphoryl-undecaprenol N-acetylglucosamine transferase</fullName>
        <ecNumber evidence="11">2.4.1.227</ecNumber>
    </recommendedName>
    <alternativeName>
        <fullName evidence="11">Undecaprenyl-PP-MurNAc-pentapeptide-UDPGlcNAc GlcNAc transferase</fullName>
    </alternativeName>
</protein>
<accession>A0A4Z0VUS5</accession>
<keyword evidence="10 11" id="KW-0961">Cell wall biogenesis/degradation</keyword>
<proteinExistence type="inferred from homology"/>
<comment type="function">
    <text evidence="11">Cell wall formation. Catalyzes the transfer of a GlcNAc subunit on undecaprenyl-pyrophosphoryl-MurNAc-pentapeptide (lipid intermediate I) to form undecaprenyl-pyrophosphoryl-MurNAc-(pentapeptide)GlcNAc (lipid intermediate II).</text>
</comment>
<feature type="binding site" evidence="11">
    <location>
        <position position="200"/>
    </location>
    <ligand>
        <name>UDP-N-acetyl-alpha-D-glucosamine</name>
        <dbReference type="ChEBI" id="CHEBI:57705"/>
    </ligand>
</feature>
<comment type="caution">
    <text evidence="11">Lacks conserved residue(s) required for the propagation of feature annotation.</text>
</comment>
<dbReference type="InterPro" id="IPR006009">
    <property type="entry name" value="GlcNAc_MurG"/>
</dbReference>
<dbReference type="GO" id="GO:0051991">
    <property type="term" value="F:UDP-N-acetyl-D-glucosamine:N-acetylmuramoyl-L-alanyl-D-glutamyl-meso-2,6-diaminopimelyl-D-alanyl-D-alanine-diphosphoundecaprenol 4-beta-N-acetylglucosaminlytransferase activity"/>
    <property type="evidence" value="ECO:0007669"/>
    <property type="project" value="RHEA"/>
</dbReference>
<dbReference type="Pfam" id="PF03033">
    <property type="entry name" value="Glyco_transf_28"/>
    <property type="match status" value="1"/>
</dbReference>
<keyword evidence="8 11" id="KW-0472">Membrane</keyword>
<dbReference type="Pfam" id="PF04101">
    <property type="entry name" value="Glyco_tran_28_C"/>
    <property type="match status" value="1"/>
</dbReference>
<gene>
    <name evidence="11" type="primary">murG</name>
    <name evidence="14" type="ORF">E4650_05675</name>
</gene>
<keyword evidence="6 11" id="KW-0133">Cell shape</keyword>
<evidence type="ECO:0000256" key="1">
    <source>
        <dbReference type="ARBA" id="ARBA00022475"/>
    </source>
</evidence>
<keyword evidence="4 11" id="KW-0328">Glycosyltransferase</keyword>
<evidence type="ECO:0000313" key="15">
    <source>
        <dbReference type="Proteomes" id="UP000297288"/>
    </source>
</evidence>
<dbReference type="EMBL" id="SRME01000003">
    <property type="protein sequence ID" value="TGG87831.1"/>
    <property type="molecule type" value="Genomic_DNA"/>
</dbReference>
<dbReference type="CDD" id="cd03785">
    <property type="entry name" value="GT28_MurG"/>
    <property type="match status" value="1"/>
</dbReference>
<dbReference type="OrthoDB" id="9808936at2"/>
<evidence type="ECO:0000256" key="11">
    <source>
        <dbReference type="HAMAP-Rule" id="MF_00033"/>
    </source>
</evidence>
<evidence type="ECO:0000256" key="6">
    <source>
        <dbReference type="ARBA" id="ARBA00022960"/>
    </source>
</evidence>
<keyword evidence="7 11" id="KW-0573">Peptidoglycan synthesis</keyword>
<feature type="binding site" evidence="11">
    <location>
        <position position="244"/>
    </location>
    <ligand>
        <name>UDP-N-acetyl-alpha-D-glucosamine</name>
        <dbReference type="ChEBI" id="CHEBI:57705"/>
    </ligand>
</feature>
<dbReference type="PANTHER" id="PTHR21015">
    <property type="entry name" value="UDP-N-ACETYLGLUCOSAMINE--N-ACETYLMURAMYL-(PENTAPEPTIDE) PYROPHOSPHORYL-UNDECAPRENOL N-ACETYLGLUCOSAMINE TRANSFERASE 1"/>
    <property type="match status" value="1"/>
</dbReference>
<dbReference type="AlphaFoldDB" id="A0A4Z0VUS5"/>
<comment type="caution">
    <text evidence="14">The sequence shown here is derived from an EMBL/GenBank/DDBJ whole genome shotgun (WGS) entry which is preliminary data.</text>
</comment>
<dbReference type="Gene3D" id="3.40.50.2000">
    <property type="entry name" value="Glycogen Phosphorylase B"/>
    <property type="match status" value="2"/>
</dbReference>
<dbReference type="PANTHER" id="PTHR21015:SF22">
    <property type="entry name" value="GLYCOSYLTRANSFERASE"/>
    <property type="match status" value="1"/>
</dbReference>
<keyword evidence="5 11" id="KW-0808">Transferase</keyword>
<evidence type="ECO:0000256" key="9">
    <source>
        <dbReference type="ARBA" id="ARBA00023306"/>
    </source>
</evidence>
<evidence type="ECO:0000256" key="3">
    <source>
        <dbReference type="ARBA" id="ARBA00022618"/>
    </source>
</evidence>
<feature type="binding site" evidence="11">
    <location>
        <position position="132"/>
    </location>
    <ligand>
        <name>UDP-N-acetyl-alpha-D-glucosamine</name>
        <dbReference type="ChEBI" id="CHEBI:57705"/>
    </ligand>
</feature>
<dbReference type="InterPro" id="IPR004276">
    <property type="entry name" value="GlycoTrans_28_N"/>
</dbReference>
<feature type="binding site" evidence="11">
    <location>
        <begin position="16"/>
        <end position="18"/>
    </location>
    <ligand>
        <name>UDP-N-acetyl-alpha-D-glucosamine</name>
        <dbReference type="ChEBI" id="CHEBI:57705"/>
    </ligand>
</feature>
<dbReference type="GO" id="GO:0051301">
    <property type="term" value="P:cell division"/>
    <property type="evidence" value="ECO:0007669"/>
    <property type="project" value="UniProtKB-KW"/>
</dbReference>
<keyword evidence="1 11" id="KW-1003">Cell membrane</keyword>
<comment type="subcellular location">
    <subcellularLocation>
        <location evidence="11">Cell membrane</location>
        <topology evidence="11">Peripheral membrane protein</topology>
        <orientation evidence="11">Cytoplasmic side</orientation>
    </subcellularLocation>
</comment>
<feature type="binding site" evidence="11">
    <location>
        <position position="170"/>
    </location>
    <ligand>
        <name>UDP-N-acetyl-alpha-D-glucosamine</name>
        <dbReference type="ChEBI" id="CHEBI:57705"/>
    </ligand>
</feature>
<evidence type="ECO:0000256" key="7">
    <source>
        <dbReference type="ARBA" id="ARBA00022984"/>
    </source>
</evidence>
<keyword evidence="2" id="KW-0997">Cell inner membrane</keyword>
<evidence type="ECO:0000259" key="13">
    <source>
        <dbReference type="Pfam" id="PF04101"/>
    </source>
</evidence>